<keyword evidence="2" id="KW-1003">Cell membrane</keyword>
<keyword evidence="7" id="KW-0472">Membrane</keyword>
<gene>
    <name evidence="9" type="ORF">MCOL2_09011</name>
</gene>
<dbReference type="PANTHER" id="PTHR30081:SF8">
    <property type="entry name" value="PROTEIN TRANSLOCASE SUBUNIT SECF"/>
    <property type="match status" value="1"/>
</dbReference>
<keyword evidence="5" id="KW-1133">Transmembrane helix</keyword>
<dbReference type="PATRIC" id="fig|1265822.4.peg.1829"/>
<evidence type="ECO:0000259" key="8">
    <source>
        <dbReference type="Pfam" id="PF21760"/>
    </source>
</evidence>
<keyword evidence="4" id="KW-0653">Protein transport</keyword>
<evidence type="ECO:0000256" key="7">
    <source>
        <dbReference type="ARBA" id="ARBA00023136"/>
    </source>
</evidence>
<keyword evidence="1" id="KW-0813">Transport</keyword>
<name>W7DYE7_9LIST</name>
<evidence type="ECO:0000256" key="1">
    <source>
        <dbReference type="ARBA" id="ARBA00022448"/>
    </source>
</evidence>
<dbReference type="InterPro" id="IPR022813">
    <property type="entry name" value="SecD/SecF_arch_bac"/>
</dbReference>
<dbReference type="Proteomes" id="UP000019241">
    <property type="component" value="Unassembled WGS sequence"/>
</dbReference>
<evidence type="ECO:0000313" key="10">
    <source>
        <dbReference type="Proteomes" id="UP000019241"/>
    </source>
</evidence>
<dbReference type="InterPro" id="IPR048631">
    <property type="entry name" value="SecD_1st"/>
</dbReference>
<dbReference type="PANTHER" id="PTHR30081">
    <property type="entry name" value="PROTEIN-EXPORT MEMBRANE PROTEIN SEC"/>
    <property type="match status" value="1"/>
</dbReference>
<evidence type="ECO:0000313" key="9">
    <source>
        <dbReference type="EMBL" id="EUJ55967.1"/>
    </source>
</evidence>
<evidence type="ECO:0000256" key="4">
    <source>
        <dbReference type="ARBA" id="ARBA00022927"/>
    </source>
</evidence>
<dbReference type="Pfam" id="PF21760">
    <property type="entry name" value="SecD_1st"/>
    <property type="match status" value="1"/>
</dbReference>
<evidence type="ECO:0000256" key="5">
    <source>
        <dbReference type="ARBA" id="ARBA00022989"/>
    </source>
</evidence>
<evidence type="ECO:0000256" key="6">
    <source>
        <dbReference type="ARBA" id="ARBA00023010"/>
    </source>
</evidence>
<dbReference type="EMBL" id="AODM01000032">
    <property type="protein sequence ID" value="EUJ55967.1"/>
    <property type="molecule type" value="Genomic_DNA"/>
</dbReference>
<dbReference type="Gene3D" id="3.30.70.3220">
    <property type="match status" value="1"/>
</dbReference>
<protein>
    <submittedName>
        <fullName evidence="9">Bifunctional preprotein translocase subunit SecD/SecF</fullName>
    </submittedName>
</protein>
<accession>W7DYE7</accession>
<organism evidence="9 10">
    <name type="scientific">Listeria fleischmannii FSL S10-1203</name>
    <dbReference type="NCBI Taxonomy" id="1265822"/>
    <lineage>
        <taxon>Bacteria</taxon>
        <taxon>Bacillati</taxon>
        <taxon>Bacillota</taxon>
        <taxon>Bacilli</taxon>
        <taxon>Bacillales</taxon>
        <taxon>Listeriaceae</taxon>
        <taxon>Listeria</taxon>
    </lineage>
</organism>
<dbReference type="GO" id="GO:0005886">
    <property type="term" value="C:plasma membrane"/>
    <property type="evidence" value="ECO:0007669"/>
    <property type="project" value="TreeGrafter"/>
</dbReference>
<keyword evidence="6" id="KW-0811">Translocation</keyword>
<dbReference type="AlphaFoldDB" id="W7DYE7"/>
<sequence>MIKKSRLVTFFLVVAIIFGVVFSTGKMVLQNINLGLDLQGGFEVLYQVEPASGKGEVTKQTLTDTVSALDRRINSIGVAEPSITIEGNNRIRVQLAGVTDQNEARKMLSTTAELFF</sequence>
<reference evidence="9 10" key="1">
    <citation type="submission" date="2012-12" db="EMBL/GenBank/DDBJ databases">
        <title>Novel taxa of Listeriaceae from agricultural environments in the United States.</title>
        <authorList>
            <person name="den Bakker H.C."/>
            <person name="Allred A."/>
            <person name="Warchocki S."/>
            <person name="Wright E.M."/>
            <person name="Burrell A."/>
            <person name="Nightingale K.K."/>
            <person name="Kephart D."/>
            <person name="Wiedmann M."/>
        </authorList>
    </citation>
    <scope>NUCLEOTIDE SEQUENCE [LARGE SCALE GENOMIC DNA]</scope>
    <source>
        <strain evidence="9 10">FSL S10-1203</strain>
    </source>
</reference>
<comment type="caution">
    <text evidence="9">The sequence shown here is derived from an EMBL/GenBank/DDBJ whole genome shotgun (WGS) entry which is preliminary data.</text>
</comment>
<evidence type="ECO:0000256" key="3">
    <source>
        <dbReference type="ARBA" id="ARBA00022692"/>
    </source>
</evidence>
<feature type="domain" description="Protein translocase subunit SecDF P1" evidence="8">
    <location>
        <begin position="64"/>
        <end position="116"/>
    </location>
</feature>
<dbReference type="GO" id="GO:0015031">
    <property type="term" value="P:protein transport"/>
    <property type="evidence" value="ECO:0007669"/>
    <property type="project" value="UniProtKB-KW"/>
</dbReference>
<keyword evidence="3" id="KW-0812">Transmembrane</keyword>
<evidence type="ECO:0000256" key="2">
    <source>
        <dbReference type="ARBA" id="ARBA00022475"/>
    </source>
</evidence>
<proteinExistence type="predicted"/>